<feature type="transmembrane region" description="Helical" evidence="1">
    <location>
        <begin position="6"/>
        <end position="23"/>
    </location>
</feature>
<keyword evidence="1" id="KW-0812">Transmembrane</keyword>
<dbReference type="AlphaFoldDB" id="A0A6L9L204"/>
<accession>A0A6L9L204</accession>
<feature type="transmembrane region" description="Helical" evidence="1">
    <location>
        <begin position="84"/>
        <end position="104"/>
    </location>
</feature>
<evidence type="ECO:0000313" key="4">
    <source>
        <dbReference type="Proteomes" id="UP000474175"/>
    </source>
</evidence>
<keyword evidence="1" id="KW-1133">Transmembrane helix</keyword>
<keyword evidence="1" id="KW-0472">Membrane</keyword>
<feature type="transmembrane region" description="Helical" evidence="1">
    <location>
        <begin position="44"/>
        <end position="72"/>
    </location>
</feature>
<keyword evidence="4" id="KW-1185">Reference proteome</keyword>
<dbReference type="Proteomes" id="UP000474175">
    <property type="component" value="Unassembled WGS sequence"/>
</dbReference>
<dbReference type="RefSeq" id="WP_163941611.1">
    <property type="nucleotide sequence ID" value="NZ_JAAFZH010000001.1"/>
</dbReference>
<protein>
    <recommendedName>
        <fullName evidence="2">PH domain-containing protein</fullName>
    </recommendedName>
</protein>
<comment type="caution">
    <text evidence="3">The sequence shown here is derived from an EMBL/GenBank/DDBJ whole genome shotgun (WGS) entry which is preliminary data.</text>
</comment>
<evidence type="ECO:0000256" key="1">
    <source>
        <dbReference type="SAM" id="Phobius"/>
    </source>
</evidence>
<organism evidence="3 4">
    <name type="scientific">Spirosoma terrae</name>
    <dbReference type="NCBI Taxonomy" id="1968276"/>
    <lineage>
        <taxon>Bacteria</taxon>
        <taxon>Pseudomonadati</taxon>
        <taxon>Bacteroidota</taxon>
        <taxon>Cytophagia</taxon>
        <taxon>Cytophagales</taxon>
        <taxon>Cytophagaceae</taxon>
        <taxon>Spirosoma</taxon>
    </lineage>
</organism>
<feature type="domain" description="PH" evidence="2">
    <location>
        <begin position="56"/>
        <end position="183"/>
    </location>
</feature>
<evidence type="ECO:0000259" key="2">
    <source>
        <dbReference type="Pfam" id="PF26566"/>
    </source>
</evidence>
<sequence length="212" mass="25547">MERALFVLAALFIPFIWFIYRMIRYTDDTIGENSPLYRERTYEILWEHYFVAFYKIMLVVMFIMMLLLSKIIFTEATRLHNPLIFLPALFFFGFAIYLLFVFYVDWQYWTITRDVQLTLNPFDPSIHVESPDQIATITPENVTQIESHLRKSDNPKEPLYGYGYLLFYLTDGTIVRINNLFFSHYGEFLERFFQDTPKTTIYHRTPWISPMD</sequence>
<proteinExistence type="predicted"/>
<evidence type="ECO:0000313" key="3">
    <source>
        <dbReference type="EMBL" id="NDU93502.1"/>
    </source>
</evidence>
<dbReference type="Pfam" id="PF26566">
    <property type="entry name" value="PH_40"/>
    <property type="match status" value="1"/>
</dbReference>
<name>A0A6L9L204_9BACT</name>
<dbReference type="InterPro" id="IPR058916">
    <property type="entry name" value="PH_40"/>
</dbReference>
<reference evidence="3 4" key="1">
    <citation type="submission" date="2020-02" db="EMBL/GenBank/DDBJ databases">
        <title>Draft genome sequence of two Spirosoma agri KCTC 52727 and Spirosoma terrae KCTC 52035.</title>
        <authorList>
            <person name="Rojas J."/>
            <person name="Ambika Manirajan B."/>
            <person name="Suarez C."/>
            <person name="Ratering S."/>
            <person name="Schnell S."/>
        </authorList>
    </citation>
    <scope>NUCLEOTIDE SEQUENCE [LARGE SCALE GENOMIC DNA]</scope>
    <source>
        <strain evidence="3 4">KCTC 52035</strain>
    </source>
</reference>
<dbReference type="EMBL" id="JAAFZH010000001">
    <property type="protein sequence ID" value="NDU93502.1"/>
    <property type="molecule type" value="Genomic_DNA"/>
</dbReference>
<gene>
    <name evidence="3" type="ORF">GK108_01340</name>
</gene>